<dbReference type="STRING" id="535722.E4USY0"/>
<evidence type="ECO:0000313" key="3">
    <source>
        <dbReference type="Proteomes" id="UP000002669"/>
    </source>
</evidence>
<dbReference type="OrthoDB" id="4174318at2759"/>
<dbReference type="InterPro" id="IPR001214">
    <property type="entry name" value="SET_dom"/>
</dbReference>
<dbReference type="VEuPathDB" id="FungiDB:MGYG_04436"/>
<evidence type="ECO:0000313" key="2">
    <source>
        <dbReference type="EMBL" id="EFR01429.1"/>
    </source>
</evidence>
<dbReference type="PROSITE" id="PS50280">
    <property type="entry name" value="SET"/>
    <property type="match status" value="1"/>
</dbReference>
<dbReference type="eggNOG" id="KOG1082">
    <property type="taxonomic scope" value="Eukaryota"/>
</dbReference>
<proteinExistence type="predicted"/>
<dbReference type="Pfam" id="PF00856">
    <property type="entry name" value="SET"/>
    <property type="match status" value="1"/>
</dbReference>
<dbReference type="EMBL" id="DS989824">
    <property type="protein sequence ID" value="EFR01429.1"/>
    <property type="molecule type" value="Genomic_DNA"/>
</dbReference>
<feature type="domain" description="SET" evidence="1">
    <location>
        <begin position="286"/>
        <end position="401"/>
    </location>
</feature>
<sequence length="451" mass="50880">MAEPPVKDDLETPNIIQKLKAETKLHVYKDLLLKWWISDKKPEKSIINYLISMIYNGLAKTVSLRHTKADPLLDMLIHKDLKRGQVQALVDMLLPIASGVIDSDPSISTSLTDGYEAHTIPWGYYSDPWDHGTLLMRNRWYNLYEKIPDLEYMLILVQADTFREMLWGLEPKLWNVMVAALHQYRTSIKVFAEVTHLDFRGPFTARTGLHSLELAYGYFKGKRLTDYYPHNLVVNDITGGLYKSPKKVNRFTFCKILYSSVRQHVRPIEEESEDTGDISPNSDSEEPILMALMDCSDTRGIGVRSLIEISEGVTIGALEGRVVPPRRAVRQVDSYPLISGGDRGIATTTATVNSNNWCLFVNHSCQPNAKFMPGNYLGVPAVLIIATKCIEPMQEITVHYGDSFLDSADWDCCCNSSNCIEKVLESDGDLSAVDEGSPIEYRYEKNEAPCS</sequence>
<dbReference type="GeneID" id="10029551"/>
<dbReference type="RefSeq" id="XP_003174259.1">
    <property type="nucleotide sequence ID" value="XM_003174211.1"/>
</dbReference>
<dbReference type="Proteomes" id="UP000002669">
    <property type="component" value="Unassembled WGS sequence"/>
</dbReference>
<protein>
    <recommendedName>
        <fullName evidence="1">SET domain-containing protein</fullName>
    </recommendedName>
</protein>
<dbReference type="OMA" id="LAYGYFK"/>
<name>E4USY0_ARTGP</name>
<dbReference type="AlphaFoldDB" id="E4USY0"/>
<organism evidence="3">
    <name type="scientific">Arthroderma gypseum (strain ATCC MYA-4604 / CBS 118893)</name>
    <name type="common">Microsporum gypseum</name>
    <dbReference type="NCBI Taxonomy" id="535722"/>
    <lineage>
        <taxon>Eukaryota</taxon>
        <taxon>Fungi</taxon>
        <taxon>Dikarya</taxon>
        <taxon>Ascomycota</taxon>
        <taxon>Pezizomycotina</taxon>
        <taxon>Eurotiomycetes</taxon>
        <taxon>Eurotiomycetidae</taxon>
        <taxon>Onygenales</taxon>
        <taxon>Arthrodermataceae</taxon>
        <taxon>Nannizzia</taxon>
    </lineage>
</organism>
<dbReference type="InterPro" id="IPR046341">
    <property type="entry name" value="SET_dom_sf"/>
</dbReference>
<accession>E4USY0</accession>
<evidence type="ECO:0000259" key="1">
    <source>
        <dbReference type="PROSITE" id="PS50280"/>
    </source>
</evidence>
<gene>
    <name evidence="2" type="ORF">MGYG_04436</name>
</gene>
<dbReference type="HOGENOM" id="CLU_606867_0_0_1"/>
<reference evidence="3" key="1">
    <citation type="journal article" date="2012" name="MBio">
        <title>Comparative genome analysis of Trichophyton rubrum and related dermatophytes reveals candidate genes involved in infection.</title>
        <authorList>
            <person name="Martinez D.A."/>
            <person name="Oliver B.G."/>
            <person name="Graeser Y."/>
            <person name="Goldberg J.M."/>
            <person name="Li W."/>
            <person name="Martinez-Rossi N.M."/>
            <person name="Monod M."/>
            <person name="Shelest E."/>
            <person name="Barton R.C."/>
            <person name="Birch E."/>
            <person name="Brakhage A.A."/>
            <person name="Chen Z."/>
            <person name="Gurr S.J."/>
            <person name="Heiman D."/>
            <person name="Heitman J."/>
            <person name="Kosti I."/>
            <person name="Rossi A."/>
            <person name="Saif S."/>
            <person name="Samalova M."/>
            <person name="Saunders C.W."/>
            <person name="Shea T."/>
            <person name="Summerbell R.C."/>
            <person name="Xu J."/>
            <person name="Young S."/>
            <person name="Zeng Q."/>
            <person name="Birren B.W."/>
            <person name="Cuomo C.A."/>
            <person name="White T.C."/>
        </authorList>
    </citation>
    <scope>NUCLEOTIDE SEQUENCE [LARGE SCALE GENOMIC DNA]</scope>
    <source>
        <strain evidence="3">ATCC MYA-4604 / CBS 118893</strain>
    </source>
</reference>
<dbReference type="SUPFAM" id="SSF82199">
    <property type="entry name" value="SET domain"/>
    <property type="match status" value="1"/>
</dbReference>
<dbReference type="InParanoid" id="E4USY0"/>
<dbReference type="Gene3D" id="2.170.270.10">
    <property type="entry name" value="SET domain"/>
    <property type="match status" value="1"/>
</dbReference>
<dbReference type="SMART" id="SM00317">
    <property type="entry name" value="SET"/>
    <property type="match status" value="1"/>
</dbReference>
<keyword evidence="3" id="KW-1185">Reference proteome</keyword>